<keyword evidence="1" id="KW-0175">Coiled coil</keyword>
<feature type="transmembrane region" description="Helical" evidence="3">
    <location>
        <begin position="263"/>
        <end position="282"/>
    </location>
</feature>
<protein>
    <recommendedName>
        <fullName evidence="6">DUF2339 domain-containing protein</fullName>
    </recommendedName>
</protein>
<dbReference type="EMBL" id="NFEZ01000003">
    <property type="protein sequence ID" value="PLT46731.1"/>
    <property type="molecule type" value="Genomic_DNA"/>
</dbReference>
<dbReference type="PANTHER" id="PTHR38434">
    <property type="entry name" value="BLL2549 PROTEIN"/>
    <property type="match status" value="1"/>
</dbReference>
<feature type="transmembrane region" description="Helical" evidence="3">
    <location>
        <begin position="364"/>
        <end position="384"/>
    </location>
</feature>
<feature type="compositionally biased region" description="Low complexity" evidence="2">
    <location>
        <begin position="147"/>
        <end position="180"/>
    </location>
</feature>
<keyword evidence="3" id="KW-0812">Transmembrane</keyword>
<feature type="region of interest" description="Disordered" evidence="2">
    <location>
        <begin position="34"/>
        <end position="194"/>
    </location>
</feature>
<dbReference type="AlphaFoldDB" id="A0A2N5N8Q1"/>
<feature type="transmembrane region" description="Helical" evidence="3">
    <location>
        <begin position="546"/>
        <end position="565"/>
    </location>
</feature>
<dbReference type="Proteomes" id="UP000234789">
    <property type="component" value="Unassembled WGS sequence"/>
</dbReference>
<feature type="transmembrane region" description="Helical" evidence="3">
    <location>
        <begin position="338"/>
        <end position="357"/>
    </location>
</feature>
<feature type="transmembrane region" description="Helical" evidence="3">
    <location>
        <begin position="422"/>
        <end position="440"/>
    </location>
</feature>
<feature type="transmembrane region" description="Helical" evidence="3">
    <location>
        <begin position="315"/>
        <end position="332"/>
    </location>
</feature>
<feature type="transmembrane region" description="Helical" evidence="3">
    <location>
        <begin position="497"/>
        <end position="513"/>
    </location>
</feature>
<gene>
    <name evidence="4" type="ORF">B8V81_0955</name>
</gene>
<feature type="transmembrane region" description="Helical" evidence="3">
    <location>
        <begin position="635"/>
        <end position="653"/>
    </location>
</feature>
<evidence type="ECO:0000256" key="3">
    <source>
        <dbReference type="SAM" id="Phobius"/>
    </source>
</evidence>
<feature type="compositionally biased region" description="Polar residues" evidence="2">
    <location>
        <begin position="81"/>
        <end position="110"/>
    </location>
</feature>
<dbReference type="RefSeq" id="WP_101807865.1">
    <property type="nucleotide sequence ID" value="NZ_NFEZ01000003.1"/>
</dbReference>
<keyword evidence="5" id="KW-1185">Reference proteome</keyword>
<evidence type="ECO:0000313" key="4">
    <source>
        <dbReference type="EMBL" id="PLT46731.1"/>
    </source>
</evidence>
<dbReference type="InterPro" id="IPR019286">
    <property type="entry name" value="DUF2339_TM"/>
</dbReference>
<feature type="transmembrane region" description="Helical" evidence="3">
    <location>
        <begin position="390"/>
        <end position="410"/>
    </location>
</feature>
<feature type="transmembrane region" description="Helical" evidence="3">
    <location>
        <begin position="239"/>
        <end position="256"/>
    </location>
</feature>
<name>A0A2N5N8Q1_9BACL</name>
<reference evidence="4 5" key="1">
    <citation type="submission" date="2017-05" db="EMBL/GenBank/DDBJ databases">
        <title>Functional genome analysis of Paenibacillus pasadenensis strain R16: insights on endophytic life style and antifungal activity.</title>
        <authorList>
            <person name="Passera A."/>
            <person name="Marcolungo L."/>
            <person name="Casati P."/>
            <person name="Brasca M."/>
            <person name="Quaglino F."/>
            <person name="Delledonne M."/>
        </authorList>
    </citation>
    <scope>NUCLEOTIDE SEQUENCE [LARGE SCALE GENOMIC DNA]</scope>
    <source>
        <strain evidence="4 5">R16</strain>
    </source>
</reference>
<feature type="transmembrane region" description="Helical" evidence="3">
    <location>
        <begin position="472"/>
        <end position="491"/>
    </location>
</feature>
<comment type="caution">
    <text evidence="4">The sequence shown here is derived from an EMBL/GenBank/DDBJ whole genome shotgun (WGS) entry which is preliminary data.</text>
</comment>
<dbReference type="Pfam" id="PF10101">
    <property type="entry name" value="DUF2339"/>
    <property type="match status" value="2"/>
</dbReference>
<dbReference type="PANTHER" id="PTHR38434:SF1">
    <property type="entry name" value="BLL2549 PROTEIN"/>
    <property type="match status" value="1"/>
</dbReference>
<feature type="transmembrane region" description="Helical" evidence="3">
    <location>
        <begin position="659"/>
        <end position="680"/>
    </location>
</feature>
<feature type="transmembrane region" description="Helical" evidence="3">
    <location>
        <begin position="210"/>
        <end position="233"/>
    </location>
</feature>
<evidence type="ECO:0000256" key="1">
    <source>
        <dbReference type="SAM" id="Coils"/>
    </source>
</evidence>
<proteinExistence type="predicted"/>
<accession>A0A2N5N8Q1</accession>
<feature type="transmembrane region" description="Helical" evidence="3">
    <location>
        <begin position="520"/>
        <end position="540"/>
    </location>
</feature>
<evidence type="ECO:0000313" key="5">
    <source>
        <dbReference type="Proteomes" id="UP000234789"/>
    </source>
</evidence>
<feature type="transmembrane region" description="Helical" evidence="3">
    <location>
        <begin position="577"/>
        <end position="596"/>
    </location>
</feature>
<feature type="coiled-coil region" evidence="1">
    <location>
        <begin position="3"/>
        <end position="30"/>
    </location>
</feature>
<keyword evidence="3" id="KW-0472">Membrane</keyword>
<organism evidence="4 5">
    <name type="scientific">Paenibacillus pasadenensis</name>
    <dbReference type="NCBI Taxonomy" id="217090"/>
    <lineage>
        <taxon>Bacteria</taxon>
        <taxon>Bacillati</taxon>
        <taxon>Bacillota</taxon>
        <taxon>Bacilli</taxon>
        <taxon>Bacillales</taxon>
        <taxon>Paenibacillaceae</taxon>
        <taxon>Paenibacillus</taxon>
    </lineage>
</organism>
<keyword evidence="3" id="KW-1133">Transmembrane helix</keyword>
<feature type="transmembrane region" description="Helical" evidence="3">
    <location>
        <begin position="288"/>
        <end position="308"/>
    </location>
</feature>
<sequence>MNQETMEARVARLEEEVRELRRQLYRYGRLLQDGGPLQAEAQPPSSQLQAEEHSGARPSGSHLQAAPPPGSQQIGAHPPGSGQQTGAHPPGSGQQTGAHPPGSGQQTGTHSLAGPNQAASPPQAGHLEAHSKEGPLAGAPWAGQSSAAGAAEPPLAAGHPAAGWSGASAHSGAEGRPGQPGAAGAGAGANSPRPPVDWERQIGQIWLPRIFIVVLLIGVLWGFLAAASAGYITPAIRCWIGLAASAAMFGLGVRWMQQDRRALAQTLLGGANGVLVLTLFAAHMLYGFIGPAAAFALYVAAVLLFVGCSLRYRSQALMLAAGVAGALVPFLVDSVAPSLPLFIGYEAAFAGAALLLSYRFGFRIAYVLSYVLLLPPMLFGGVSADEPGERWLVLGALLLHYGLQLGLSLRDAEFAKRPERQGLLLASFALNAAWLHELAGPSGYRWTIAALSLLLAGAAFGFRSLDKDRMRLYAAASTLGWVLLAFDAASYRYLGPVLLAQGVASLYLGLRLSSWMQKTAAAATLFLGVGLVLNAPIREAWSEETFGWLALLAAWAAMYFLLRPLRHKELPGGPGPLLLWSGGMLVLVFLTQLTLVLAETLDPDRRSLVLSAVWVAYAVALFAIGLLAHKSKVRAAGIVLLFLTLIKVIFVDLPGVSTAVRAVLFIGLGVVGILASRLLYRKQQE</sequence>
<feature type="transmembrane region" description="Helical" evidence="3">
    <location>
        <begin position="608"/>
        <end position="628"/>
    </location>
</feature>
<feature type="transmembrane region" description="Helical" evidence="3">
    <location>
        <begin position="446"/>
        <end position="465"/>
    </location>
</feature>
<evidence type="ECO:0008006" key="6">
    <source>
        <dbReference type="Google" id="ProtNLM"/>
    </source>
</evidence>
<evidence type="ECO:0000256" key="2">
    <source>
        <dbReference type="SAM" id="MobiDB-lite"/>
    </source>
</evidence>